<evidence type="ECO:0000313" key="1">
    <source>
        <dbReference type="EMBL" id="PPK77487.1"/>
    </source>
</evidence>
<dbReference type="Proteomes" id="UP000237749">
    <property type="component" value="Unassembled WGS sequence"/>
</dbReference>
<dbReference type="OrthoDB" id="3192651at2"/>
<sequence>MPMEIMVALIGLAGSGIGTFAGIVASSKLTNYRIGQLEKKVDKHNTVIERTFRLEEQMKVANHRIADLEEKGD</sequence>
<keyword evidence="2" id="KW-1185">Reference proteome</keyword>
<gene>
    <name evidence="1" type="ORF">BXY41_11625</name>
</gene>
<organism evidence="1 2">
    <name type="scientific">Lacrimispora xylanisolvens</name>
    <dbReference type="NCBI Taxonomy" id="384636"/>
    <lineage>
        <taxon>Bacteria</taxon>
        <taxon>Bacillati</taxon>
        <taxon>Bacillota</taxon>
        <taxon>Clostridia</taxon>
        <taxon>Lachnospirales</taxon>
        <taxon>Lachnospiraceae</taxon>
        <taxon>Lacrimispora</taxon>
    </lineage>
</organism>
<dbReference type="AlphaFoldDB" id="A0A2S6HJ53"/>
<accession>A0A2S6HJ53</accession>
<name>A0A2S6HJ53_9FIRM</name>
<protein>
    <submittedName>
        <fullName evidence="1">Uncharacterized protein</fullName>
    </submittedName>
</protein>
<dbReference type="RefSeq" id="WP_104439259.1">
    <property type="nucleotide sequence ID" value="NZ_PTJA01000016.1"/>
</dbReference>
<dbReference type="EMBL" id="PTJA01000016">
    <property type="protein sequence ID" value="PPK77487.1"/>
    <property type="molecule type" value="Genomic_DNA"/>
</dbReference>
<comment type="caution">
    <text evidence="1">The sequence shown here is derived from an EMBL/GenBank/DDBJ whole genome shotgun (WGS) entry which is preliminary data.</text>
</comment>
<reference evidence="1 2" key="1">
    <citation type="submission" date="2018-02" db="EMBL/GenBank/DDBJ databases">
        <title>Genomic Encyclopedia of Archaeal and Bacterial Type Strains, Phase II (KMG-II): from individual species to whole genera.</title>
        <authorList>
            <person name="Goeker M."/>
        </authorList>
    </citation>
    <scope>NUCLEOTIDE SEQUENCE [LARGE SCALE GENOMIC DNA]</scope>
    <source>
        <strain evidence="1 2">DSM 3808</strain>
    </source>
</reference>
<evidence type="ECO:0000313" key="2">
    <source>
        <dbReference type="Proteomes" id="UP000237749"/>
    </source>
</evidence>
<proteinExistence type="predicted"/>